<dbReference type="InterPro" id="IPR036412">
    <property type="entry name" value="HAD-like_sf"/>
</dbReference>
<organism evidence="1 2">
    <name type="scientific">Paenibacillus elgii</name>
    <dbReference type="NCBI Taxonomy" id="189691"/>
    <lineage>
        <taxon>Bacteria</taxon>
        <taxon>Bacillati</taxon>
        <taxon>Bacillota</taxon>
        <taxon>Bacilli</taxon>
        <taxon>Bacillales</taxon>
        <taxon>Paenibacillaceae</taxon>
        <taxon>Paenibacillus</taxon>
    </lineage>
</organism>
<evidence type="ECO:0000313" key="1">
    <source>
        <dbReference type="EMBL" id="PUA34634.1"/>
    </source>
</evidence>
<dbReference type="GO" id="GO:0005829">
    <property type="term" value="C:cytosol"/>
    <property type="evidence" value="ECO:0007669"/>
    <property type="project" value="TreeGrafter"/>
</dbReference>
<dbReference type="SUPFAM" id="SSF56784">
    <property type="entry name" value="HAD-like"/>
    <property type="match status" value="1"/>
</dbReference>
<dbReference type="Gene3D" id="3.30.1240.10">
    <property type="match status" value="1"/>
</dbReference>
<dbReference type="AlphaFoldDB" id="A0A2T6FRU3"/>
<name>A0A2T6FRU3_9BACL</name>
<evidence type="ECO:0008006" key="3">
    <source>
        <dbReference type="Google" id="ProtNLM"/>
    </source>
</evidence>
<evidence type="ECO:0000313" key="2">
    <source>
        <dbReference type="Proteomes" id="UP000244184"/>
    </source>
</evidence>
<dbReference type="GO" id="GO:0000287">
    <property type="term" value="F:magnesium ion binding"/>
    <property type="evidence" value="ECO:0007669"/>
    <property type="project" value="TreeGrafter"/>
</dbReference>
<accession>A0A2T6FRU3</accession>
<dbReference type="InterPro" id="IPR006379">
    <property type="entry name" value="HAD-SF_hydro_IIB"/>
</dbReference>
<reference evidence="1 2" key="1">
    <citation type="submission" date="2018-03" db="EMBL/GenBank/DDBJ databases">
        <title>Genome sequence of Paenibacillus elgii strain AC13 an antimicrobial compound producing bacteria.</title>
        <authorList>
            <person name="Kurokawa A.S."/>
            <person name="Araujo J.F."/>
            <person name="Costa R.A."/>
            <person name="Ortega D.B."/>
            <person name="Pires A.S."/>
            <person name="Pappas G.J.Jr."/>
            <person name="Franco O.L."/>
            <person name="Barreto C."/>
            <person name="Magalhaes B.S."/>
            <person name="Kruger R.H."/>
        </authorList>
    </citation>
    <scope>NUCLEOTIDE SEQUENCE [LARGE SCALE GENOMIC DNA]</scope>
    <source>
        <strain evidence="1 2">AC13</strain>
    </source>
</reference>
<dbReference type="PANTHER" id="PTHR10000:SF8">
    <property type="entry name" value="HAD SUPERFAMILY HYDROLASE-LIKE, TYPE 3"/>
    <property type="match status" value="1"/>
</dbReference>
<proteinExistence type="predicted"/>
<dbReference type="Pfam" id="PF08282">
    <property type="entry name" value="Hydrolase_3"/>
    <property type="match status" value="1"/>
</dbReference>
<gene>
    <name evidence="1" type="ORF">C8Z91_34785</name>
</gene>
<dbReference type="NCBIfam" id="TIGR01484">
    <property type="entry name" value="HAD-SF-IIB"/>
    <property type="match status" value="1"/>
</dbReference>
<dbReference type="EMBL" id="PYHP01000101">
    <property type="protein sequence ID" value="PUA34634.1"/>
    <property type="molecule type" value="Genomic_DNA"/>
</dbReference>
<dbReference type="RefSeq" id="WP_108535218.1">
    <property type="nucleotide sequence ID" value="NZ_PYHP01000101.1"/>
</dbReference>
<dbReference type="PANTHER" id="PTHR10000">
    <property type="entry name" value="PHOSPHOSERINE PHOSPHATASE"/>
    <property type="match status" value="1"/>
</dbReference>
<dbReference type="InterPro" id="IPR023214">
    <property type="entry name" value="HAD_sf"/>
</dbReference>
<dbReference type="Proteomes" id="UP000244184">
    <property type="component" value="Unassembled WGS sequence"/>
</dbReference>
<protein>
    <recommendedName>
        <fullName evidence="3">Hydrolase</fullName>
    </recommendedName>
</protein>
<sequence length="267" mass="30521">MNLLYNFKKNNIFVFDLDNTLIGSDEKEYEGISESMGNLNKQGINLYLATGRSIQSFEGIRDKLNFLKFINSSIICFDGSVIYDLYTKEKIIVNSIEQQLFRECYTKYIDADFVVVALDQIYSNSRRATLLYSQLYRVKSSCINVTNLLENTPSTIINIYMFLKNNKKEYILDFSQEIRVNYIKQVNCFSIFPKNQCKAEALKLILNSKQSSLSNVVAFGDGPNDISMIEKSGIGIAVMNSKPDLIKVAKHNLTCDLGKFLKSINFR</sequence>
<comment type="caution">
    <text evidence="1">The sequence shown here is derived from an EMBL/GenBank/DDBJ whole genome shotgun (WGS) entry which is preliminary data.</text>
</comment>
<dbReference type="GO" id="GO:0016791">
    <property type="term" value="F:phosphatase activity"/>
    <property type="evidence" value="ECO:0007669"/>
    <property type="project" value="TreeGrafter"/>
</dbReference>
<dbReference type="Gene3D" id="3.40.50.1000">
    <property type="entry name" value="HAD superfamily/HAD-like"/>
    <property type="match status" value="1"/>
</dbReference>